<dbReference type="AlphaFoldDB" id="A0A1V0N4P1"/>
<comment type="cofactor">
    <cofactor evidence="7">
        <name>Zn(2+)</name>
        <dbReference type="ChEBI" id="CHEBI:29105"/>
    </cofactor>
    <text evidence="7">Binds 1 zinc ion per subunit.</text>
</comment>
<evidence type="ECO:0000313" key="11">
    <source>
        <dbReference type="Proteomes" id="UP000192050"/>
    </source>
</evidence>
<reference evidence="10 11" key="1">
    <citation type="submission" date="2011-10" db="EMBL/GenBank/DDBJ databases">
        <title>Metabolic and evolutionary patterns in the extreme acidophile Ferroplasma acidiphilum.</title>
        <authorList>
            <person name="Golyshina O.V."/>
            <person name="Kozyavkin S.A."/>
            <person name="Tatusov R.L."/>
            <person name="Slesarev A.I."/>
            <person name="Golyshin P.N."/>
        </authorList>
    </citation>
    <scope>NUCLEOTIDE SEQUENCE [LARGE SCALE GENOMIC DNA]</scope>
    <source>
        <strain evidence="11">Y</strain>
    </source>
</reference>
<keyword evidence="5 7" id="KW-0862">Zinc</keyword>
<dbReference type="Gene3D" id="2.30.30.20">
    <property type="entry name" value="Aspartate carbamoyltransferase regulatory subunit, C-terminal domain"/>
    <property type="match status" value="1"/>
</dbReference>
<dbReference type="OrthoDB" id="7000at2157"/>
<evidence type="ECO:0000259" key="8">
    <source>
        <dbReference type="Pfam" id="PF01948"/>
    </source>
</evidence>
<dbReference type="GO" id="GO:0006221">
    <property type="term" value="P:pyrimidine nucleotide biosynthetic process"/>
    <property type="evidence" value="ECO:0007669"/>
    <property type="project" value="UniProtKB-UniRule"/>
</dbReference>
<name>A0A1V0N4P1_9ARCH</name>
<evidence type="ECO:0000256" key="7">
    <source>
        <dbReference type="HAMAP-Rule" id="MF_00002"/>
    </source>
</evidence>
<dbReference type="HAMAP" id="MF_00002">
    <property type="entry name" value="Asp_carb_tr_reg"/>
    <property type="match status" value="1"/>
</dbReference>
<dbReference type="GeneID" id="84217780"/>
<evidence type="ECO:0000259" key="9">
    <source>
        <dbReference type="Pfam" id="PF02748"/>
    </source>
</evidence>
<protein>
    <recommendedName>
        <fullName evidence="3 7">Aspartate carbamoyltransferase regulatory chain</fullName>
    </recommendedName>
</protein>
<dbReference type="InterPro" id="IPR020542">
    <property type="entry name" value="Asp_carbamoyltrfase_reg_C"/>
</dbReference>
<evidence type="ECO:0000256" key="3">
    <source>
        <dbReference type="ARBA" id="ARBA00021764"/>
    </source>
</evidence>
<evidence type="ECO:0000256" key="4">
    <source>
        <dbReference type="ARBA" id="ARBA00022723"/>
    </source>
</evidence>
<keyword evidence="6 7" id="KW-0665">Pyrimidine biosynthesis</keyword>
<feature type="binding site" evidence="7">
    <location>
        <position position="135"/>
    </location>
    <ligand>
        <name>Zn(2+)</name>
        <dbReference type="ChEBI" id="CHEBI:29105"/>
    </ligand>
</feature>
<keyword evidence="10" id="KW-0808">Transferase</keyword>
<comment type="similarity">
    <text evidence="2 7">Belongs to the PyrI family.</text>
</comment>
<keyword evidence="11" id="KW-1185">Reference proteome</keyword>
<dbReference type="InterPro" id="IPR020545">
    <property type="entry name" value="Asp_carbamoyltransf_reg_N"/>
</dbReference>
<dbReference type="InterPro" id="IPR036793">
    <property type="entry name" value="Asp_carbatrfase_reg_N_sf"/>
</dbReference>
<organism evidence="10 11">
    <name type="scientific">Ferroplasma acidiphilum</name>
    <dbReference type="NCBI Taxonomy" id="74969"/>
    <lineage>
        <taxon>Archaea</taxon>
        <taxon>Methanobacteriati</taxon>
        <taxon>Thermoplasmatota</taxon>
        <taxon>Thermoplasmata</taxon>
        <taxon>Thermoplasmatales</taxon>
        <taxon>Ferroplasmaceae</taxon>
        <taxon>Ferroplasma</taxon>
    </lineage>
</organism>
<dbReference type="Pfam" id="PF02748">
    <property type="entry name" value="PyrI_C"/>
    <property type="match status" value="1"/>
</dbReference>
<dbReference type="SUPFAM" id="SSF57825">
    <property type="entry name" value="Aspartate carbamoyltransferase, Regulatory-chain, C-terminal domain"/>
    <property type="match status" value="1"/>
</dbReference>
<feature type="binding site" evidence="7">
    <location>
        <position position="138"/>
    </location>
    <ligand>
        <name>Zn(2+)</name>
        <dbReference type="ChEBI" id="CHEBI:29105"/>
    </ligand>
</feature>
<dbReference type="GO" id="GO:0006207">
    <property type="term" value="P:'de novo' pyrimidine nucleobase biosynthetic process"/>
    <property type="evidence" value="ECO:0007669"/>
    <property type="project" value="InterPro"/>
</dbReference>
<dbReference type="Proteomes" id="UP000192050">
    <property type="component" value="Chromosome"/>
</dbReference>
<evidence type="ECO:0000256" key="6">
    <source>
        <dbReference type="ARBA" id="ARBA00022975"/>
    </source>
</evidence>
<dbReference type="GO" id="GO:0046872">
    <property type="term" value="F:metal ion binding"/>
    <property type="evidence" value="ECO:0007669"/>
    <property type="project" value="UniProtKB-KW"/>
</dbReference>
<dbReference type="Gene3D" id="3.30.70.140">
    <property type="entry name" value="Aspartate carbamoyltransferase regulatory subunit, N-terminal domain"/>
    <property type="match status" value="1"/>
</dbReference>
<comment type="subunit">
    <text evidence="7">Contains catalytic and regulatory chains.</text>
</comment>
<dbReference type="GO" id="GO:0016740">
    <property type="term" value="F:transferase activity"/>
    <property type="evidence" value="ECO:0007669"/>
    <property type="project" value="UniProtKB-KW"/>
</dbReference>
<dbReference type="Pfam" id="PF01948">
    <property type="entry name" value="PyrI"/>
    <property type="match status" value="1"/>
</dbReference>
<dbReference type="InterPro" id="IPR036792">
    <property type="entry name" value="Asp_carbatrfase_reg_C_sf"/>
</dbReference>
<dbReference type="GO" id="GO:0009347">
    <property type="term" value="C:aspartate carbamoyltransferase complex"/>
    <property type="evidence" value="ECO:0007669"/>
    <property type="project" value="InterPro"/>
</dbReference>
<dbReference type="PANTHER" id="PTHR35805">
    <property type="entry name" value="ASPARTATE CARBAMOYLTRANSFERASE REGULATORY CHAIN"/>
    <property type="match status" value="1"/>
</dbReference>
<keyword evidence="4 7" id="KW-0479">Metal-binding</keyword>
<dbReference type="NCBIfam" id="TIGR00240">
    <property type="entry name" value="ATCase_reg"/>
    <property type="match status" value="1"/>
</dbReference>
<evidence type="ECO:0000256" key="5">
    <source>
        <dbReference type="ARBA" id="ARBA00022833"/>
    </source>
</evidence>
<feature type="binding site" evidence="7">
    <location>
        <position position="106"/>
    </location>
    <ligand>
        <name>Zn(2+)</name>
        <dbReference type="ChEBI" id="CHEBI:29105"/>
    </ligand>
</feature>
<accession>A0A1V0N4P1</accession>
<feature type="binding site" evidence="7">
    <location>
        <position position="111"/>
    </location>
    <ligand>
        <name>Zn(2+)</name>
        <dbReference type="ChEBI" id="CHEBI:29105"/>
    </ligand>
</feature>
<dbReference type="PANTHER" id="PTHR35805:SF1">
    <property type="entry name" value="ASPARTATE CARBAMOYLTRANSFERASE REGULATORY CHAIN"/>
    <property type="match status" value="1"/>
</dbReference>
<dbReference type="InterPro" id="IPR002801">
    <property type="entry name" value="Asp_carbamoylTrfase_reg"/>
</dbReference>
<evidence type="ECO:0000256" key="1">
    <source>
        <dbReference type="ARBA" id="ARBA00002565"/>
    </source>
</evidence>
<dbReference type="RefSeq" id="WP_081142563.1">
    <property type="nucleotide sequence ID" value="NZ_CP015363.1"/>
</dbReference>
<dbReference type="KEGG" id="fai:FAD_1185"/>
<proteinExistence type="inferred from homology"/>
<sequence length="151" mass="16673">MDKTLKISKIKDGTVIDHIAAGKALKVLAILGIDESNSISIGIRVTSGKLAYKDVIKIENKFLEKLELDKIALIANEATISIIKNYEIIEKFKLDMPQVFKGIVKCANQNCITNAGEPVKSEFMTVNADPLTIKCVYCKKEMSGEEIINNI</sequence>
<evidence type="ECO:0000313" key="10">
    <source>
        <dbReference type="EMBL" id="ARD85059.1"/>
    </source>
</evidence>
<evidence type="ECO:0000256" key="2">
    <source>
        <dbReference type="ARBA" id="ARBA00010498"/>
    </source>
</evidence>
<feature type="domain" description="Aspartate carbamoyltransferase regulatory subunit C-terminal" evidence="9">
    <location>
        <begin position="101"/>
        <end position="147"/>
    </location>
</feature>
<dbReference type="SUPFAM" id="SSF54893">
    <property type="entry name" value="Aspartate carbamoyltransferase, Regulatory-chain, N-terminal domain"/>
    <property type="match status" value="1"/>
</dbReference>
<comment type="function">
    <text evidence="1 7">Involved in allosteric regulation of aspartate carbamoyltransferase.</text>
</comment>
<gene>
    <name evidence="7" type="primary">pyrI</name>
    <name evidence="10" type="ORF">FAD_1185</name>
</gene>
<dbReference type="EMBL" id="CP015363">
    <property type="protein sequence ID" value="ARD85059.1"/>
    <property type="molecule type" value="Genomic_DNA"/>
</dbReference>
<feature type="domain" description="Aspartate carbamoyltransferase regulatory subunit N-terminal" evidence="8">
    <location>
        <begin position="5"/>
        <end position="94"/>
    </location>
</feature>
<dbReference type="STRING" id="74969.FAD_1185"/>